<evidence type="ECO:0000313" key="2">
    <source>
        <dbReference type="EMBL" id="MBL6455037.1"/>
    </source>
</evidence>
<accession>A0ABS1V0F0</accession>
<dbReference type="PANTHER" id="PTHR12910:SF2">
    <property type="entry name" value="NADH DEHYDROGENASE [UBIQUINONE] 1 ALPHA SUBCOMPLEX SUBUNIT 12"/>
    <property type="match status" value="1"/>
</dbReference>
<evidence type="ECO:0000256" key="1">
    <source>
        <dbReference type="SAM" id="MobiDB-lite"/>
    </source>
</evidence>
<sequence length="118" mass="13515">MSFLTRFTSGFTGRKVGTDRFGNVYYESRAKQAVYGRTRRWALFAKGNDPTVVPPEWHAWLHHITAEPLPETKRYAWQQEHLPNLTGTAHSYRPTGHDYVGGTRRTTTGDYEAWTPGS</sequence>
<keyword evidence="3" id="KW-1185">Reference proteome</keyword>
<proteinExistence type="predicted"/>
<dbReference type="Proteomes" id="UP000606490">
    <property type="component" value="Unassembled WGS sequence"/>
</dbReference>
<gene>
    <name evidence="2" type="ORF">JMJ55_06855</name>
</gene>
<protein>
    <submittedName>
        <fullName evidence="2">NADH:ubiquinone oxidoreductase subunit NDUFA12</fullName>
    </submittedName>
</protein>
<dbReference type="InterPro" id="IPR007763">
    <property type="entry name" value="NDUFA12"/>
</dbReference>
<dbReference type="PANTHER" id="PTHR12910">
    <property type="entry name" value="NADH-UBIQUINONE OXIDOREDUCTASE SUBUNIT B17.2"/>
    <property type="match status" value="1"/>
</dbReference>
<comment type="caution">
    <text evidence="2">The sequence shown here is derived from an EMBL/GenBank/DDBJ whole genome shotgun (WGS) entry which is preliminary data.</text>
</comment>
<evidence type="ECO:0000313" key="3">
    <source>
        <dbReference type="Proteomes" id="UP000606490"/>
    </source>
</evidence>
<organism evidence="2 3">
    <name type="scientific">Belnapia mucosa</name>
    <dbReference type="NCBI Taxonomy" id="2804532"/>
    <lineage>
        <taxon>Bacteria</taxon>
        <taxon>Pseudomonadati</taxon>
        <taxon>Pseudomonadota</taxon>
        <taxon>Alphaproteobacteria</taxon>
        <taxon>Acetobacterales</taxon>
        <taxon>Roseomonadaceae</taxon>
        <taxon>Belnapia</taxon>
    </lineage>
</organism>
<reference evidence="2 3" key="1">
    <citation type="submission" date="2021-01" db="EMBL/GenBank/DDBJ databases">
        <title>Belnapia mucosa sp. nov. and Belnapia arida sp. nov., isolated from the Tabernas Desert (Almeria, Spain).</title>
        <authorList>
            <person name="Molina-Menor E."/>
            <person name="Vidal-Verdu A."/>
            <person name="Calonge A."/>
            <person name="Satari L."/>
            <person name="Pereto Magraner J."/>
            <person name="Porcar Miralles M."/>
        </authorList>
    </citation>
    <scope>NUCLEOTIDE SEQUENCE [LARGE SCALE GENOMIC DNA]</scope>
    <source>
        <strain evidence="2 3">T6</strain>
    </source>
</reference>
<name>A0ABS1V0F0_9PROT</name>
<dbReference type="Pfam" id="PF05071">
    <property type="entry name" value="NDUFA12"/>
    <property type="match status" value="1"/>
</dbReference>
<dbReference type="EMBL" id="JAEUXJ010000002">
    <property type="protein sequence ID" value="MBL6455037.1"/>
    <property type="molecule type" value="Genomic_DNA"/>
</dbReference>
<dbReference type="RefSeq" id="WP_202824767.1">
    <property type="nucleotide sequence ID" value="NZ_JAEUXJ010000002.1"/>
</dbReference>
<feature type="region of interest" description="Disordered" evidence="1">
    <location>
        <begin position="86"/>
        <end position="118"/>
    </location>
</feature>